<protein>
    <recommendedName>
        <fullName evidence="7">GH18 domain-containing protein</fullName>
    </recommendedName>
</protein>
<dbReference type="InterPro" id="IPR050314">
    <property type="entry name" value="Glycosyl_Hydrlase_18"/>
</dbReference>
<dbReference type="Gramene" id="LPERR04G06580.1">
    <property type="protein sequence ID" value="LPERR04G06580.1"/>
    <property type="gene ID" value="LPERR04G06580"/>
</dbReference>
<evidence type="ECO:0000313" key="9">
    <source>
        <dbReference type="Proteomes" id="UP000032180"/>
    </source>
</evidence>
<dbReference type="GO" id="GO:0004568">
    <property type="term" value="F:chitinase activity"/>
    <property type="evidence" value="ECO:0007669"/>
    <property type="project" value="TreeGrafter"/>
</dbReference>
<dbReference type="PANTHER" id="PTHR11177:SF180">
    <property type="entry name" value="OS04G0376400 PROTEIN"/>
    <property type="match status" value="1"/>
</dbReference>
<name>A0A0D9W404_9ORYZ</name>
<dbReference type="EnsemblPlants" id="LPERR04G06580.1">
    <property type="protein sequence ID" value="LPERR04G06580.1"/>
    <property type="gene ID" value="LPERR04G06580"/>
</dbReference>
<dbReference type="GO" id="GO:0008061">
    <property type="term" value="F:chitin binding"/>
    <property type="evidence" value="ECO:0007669"/>
    <property type="project" value="InterPro"/>
</dbReference>
<dbReference type="AlphaFoldDB" id="A0A0D9W404"/>
<dbReference type="STRING" id="77586.A0A0D9W404"/>
<proteinExistence type="inferred from homology"/>
<evidence type="ECO:0000256" key="5">
    <source>
        <dbReference type="ARBA" id="ARBA00023295"/>
    </source>
</evidence>
<dbReference type="InterPro" id="IPR017853">
    <property type="entry name" value="GH"/>
</dbReference>
<dbReference type="Gene3D" id="3.20.20.80">
    <property type="entry name" value="Glycosidases"/>
    <property type="match status" value="1"/>
</dbReference>
<keyword evidence="9" id="KW-1185">Reference proteome</keyword>
<reference evidence="8 9" key="1">
    <citation type="submission" date="2012-08" db="EMBL/GenBank/DDBJ databases">
        <title>Oryza genome evolution.</title>
        <authorList>
            <person name="Wing R.A."/>
        </authorList>
    </citation>
    <scope>NUCLEOTIDE SEQUENCE</scope>
</reference>
<dbReference type="SUPFAM" id="SSF54556">
    <property type="entry name" value="Chitinase insertion domain"/>
    <property type="match status" value="1"/>
</dbReference>
<dbReference type="Pfam" id="PF00704">
    <property type="entry name" value="Glyco_hydro_18"/>
    <property type="match status" value="1"/>
</dbReference>
<dbReference type="GO" id="GO:0005975">
    <property type="term" value="P:carbohydrate metabolic process"/>
    <property type="evidence" value="ECO:0007669"/>
    <property type="project" value="InterPro"/>
</dbReference>
<dbReference type="eggNOG" id="KOG2806">
    <property type="taxonomic scope" value="Eukaryota"/>
</dbReference>
<dbReference type="HOGENOM" id="CLU_002833_3_2_1"/>
<keyword evidence="4" id="KW-0325">Glycoprotein</keyword>
<organism evidence="8 9">
    <name type="scientific">Leersia perrieri</name>
    <dbReference type="NCBI Taxonomy" id="77586"/>
    <lineage>
        <taxon>Eukaryota</taxon>
        <taxon>Viridiplantae</taxon>
        <taxon>Streptophyta</taxon>
        <taxon>Embryophyta</taxon>
        <taxon>Tracheophyta</taxon>
        <taxon>Spermatophyta</taxon>
        <taxon>Magnoliopsida</taxon>
        <taxon>Liliopsida</taxon>
        <taxon>Poales</taxon>
        <taxon>Poaceae</taxon>
        <taxon>BOP clade</taxon>
        <taxon>Oryzoideae</taxon>
        <taxon>Oryzeae</taxon>
        <taxon>Oryzinae</taxon>
        <taxon>Leersia</taxon>
    </lineage>
</organism>
<dbReference type="Proteomes" id="UP000032180">
    <property type="component" value="Chromosome 4"/>
</dbReference>
<dbReference type="InterPro" id="IPR011583">
    <property type="entry name" value="Chitinase_II/V-like_cat"/>
</dbReference>
<reference evidence="9" key="2">
    <citation type="submission" date="2013-12" db="EMBL/GenBank/DDBJ databases">
        <authorList>
            <person name="Yu Y."/>
            <person name="Lee S."/>
            <person name="de Baynast K."/>
            <person name="Wissotski M."/>
            <person name="Liu L."/>
            <person name="Talag J."/>
            <person name="Goicoechea J."/>
            <person name="Angelova A."/>
            <person name="Jetty R."/>
            <person name="Kudrna D."/>
            <person name="Golser W."/>
            <person name="Rivera L."/>
            <person name="Zhang J."/>
            <person name="Wing R."/>
        </authorList>
    </citation>
    <scope>NUCLEOTIDE SEQUENCE</scope>
</reference>
<keyword evidence="3" id="KW-0378">Hydrolase</keyword>
<evidence type="ECO:0000256" key="2">
    <source>
        <dbReference type="ARBA" id="ARBA00022729"/>
    </source>
</evidence>
<evidence type="ECO:0000259" key="7">
    <source>
        <dbReference type="PROSITE" id="PS51910"/>
    </source>
</evidence>
<dbReference type="GO" id="GO:0005576">
    <property type="term" value="C:extracellular region"/>
    <property type="evidence" value="ECO:0007669"/>
    <property type="project" value="TreeGrafter"/>
</dbReference>
<dbReference type="PANTHER" id="PTHR11177">
    <property type="entry name" value="CHITINASE"/>
    <property type="match status" value="1"/>
</dbReference>
<comment type="similarity">
    <text evidence="1">Belongs to the glycosyl hydrolase 18 family. Chitinase class V subfamily.</text>
</comment>
<feature type="signal peptide" evidence="6">
    <location>
        <begin position="1"/>
        <end position="23"/>
    </location>
</feature>
<evidence type="ECO:0000313" key="8">
    <source>
        <dbReference type="EnsemblPlants" id="LPERR04G06580.1"/>
    </source>
</evidence>
<keyword evidence="5" id="KW-0326">Glycosidase</keyword>
<dbReference type="SUPFAM" id="SSF51445">
    <property type="entry name" value="(Trans)glycosidases"/>
    <property type="match status" value="1"/>
</dbReference>
<evidence type="ECO:0000256" key="3">
    <source>
        <dbReference type="ARBA" id="ARBA00022801"/>
    </source>
</evidence>
<dbReference type="GO" id="GO:0006032">
    <property type="term" value="P:chitin catabolic process"/>
    <property type="evidence" value="ECO:0007669"/>
    <property type="project" value="TreeGrafter"/>
</dbReference>
<feature type="domain" description="GH18" evidence="7">
    <location>
        <begin position="43"/>
        <end position="406"/>
    </location>
</feature>
<dbReference type="PROSITE" id="PS51910">
    <property type="entry name" value="GH18_2"/>
    <property type="match status" value="1"/>
</dbReference>
<reference evidence="8" key="3">
    <citation type="submission" date="2015-04" db="UniProtKB">
        <authorList>
            <consortium name="EnsemblPlants"/>
        </authorList>
    </citation>
    <scope>IDENTIFICATION</scope>
</reference>
<dbReference type="Gene3D" id="3.10.50.10">
    <property type="match status" value="1"/>
</dbReference>
<feature type="chain" id="PRO_5002348352" description="GH18 domain-containing protein" evidence="6">
    <location>
        <begin position="24"/>
        <end position="481"/>
    </location>
</feature>
<evidence type="ECO:0000256" key="6">
    <source>
        <dbReference type="SAM" id="SignalP"/>
    </source>
</evidence>
<accession>A0A0D9W404</accession>
<dbReference type="InterPro" id="IPR029070">
    <property type="entry name" value="Chitinase_insertion_sf"/>
</dbReference>
<dbReference type="FunFam" id="3.10.50.10:FF:000003">
    <property type="entry name" value="Class V chitinase CHIT5b"/>
    <property type="match status" value="1"/>
</dbReference>
<evidence type="ECO:0000256" key="1">
    <source>
        <dbReference type="ARBA" id="ARBA00008682"/>
    </source>
</evidence>
<keyword evidence="2 6" id="KW-0732">Signal</keyword>
<dbReference type="SMART" id="SM00636">
    <property type="entry name" value="Glyco_18"/>
    <property type="match status" value="1"/>
</dbReference>
<sequence length="481" mass="50556">MAANNGLFLLPLILSTIAALTLSASSSAATAAATRRSQEPRESVRAGYYLAADAHLRPLAALDASLYTHLYYYAVAVHPSRRAPLLPADPAAASLLANFSRTVKSRNAAVRTVLSVGGGGSAASAATAGSSDPAFAAMAADPSSRAAFIGAAVAVARENGFDGLDVAWRFPASAVEMAEFGFLVAEWRAAVPPEFLLTATVYFSNHVFDAPSPGVDYPSDSVARCLDWVNVMAFGLRAGAAGNSTAYDAPLYDRATHYSASYGVVSWLDAGVPAGKVVMGIPMYGRSWFLRNKGNSGVGAPAVAAGPKQRGTNATGAMSYAEVQWLAATAAASRSRGAITAYDNASVASYVAVGDVWVAFDGVAVVAEKLAFAARCGLRGYFLWPVNYDDANLTVSRRASQVWTENKISPEFRNVTGGARQMQAPVLLPPAVQSPAPTALPMSSSASRLSCRTLDVRLQLGALLLFVWYQIYENCKVVQDW</sequence>
<dbReference type="InterPro" id="IPR001223">
    <property type="entry name" value="Glyco_hydro18_cat"/>
</dbReference>
<evidence type="ECO:0000256" key="4">
    <source>
        <dbReference type="ARBA" id="ARBA00023180"/>
    </source>
</evidence>